<sequence length="731" mass="76828">MLVGSALNPVNSSMLAVALIPIGHAFGVPPSQTAWLVSGLYLATAVGQPVVGRLVDAFGPRRLYLAGTTTVGVAGLLGALAPNLWVLVASRVLLGFGTSAAFPASMSLLRSESERTGLKGPGGVLAALSISNQAIVVAGPPLGGLLVGAGGWQAIFAINVPLSLVCLVLGALWLPRTVPSKGTIRTDAAGMLLFAGSLTAFMFFLMDPVARHWYLPVLGLAAGAVFVRRELGAGDPFIDLRVLGGNAPLLATFVRQLLAHTTSYALIYGYTQWLQDGRGLNPAQSGLLVLPMSATAIVVTVLTGRRGRVRAKLLVGAAAQLLTCSALFMLTDRTPLWLLVVICAVAGIPQGLIGLANQNALYEQADPARMGSSAGLLRTFMYLGALLASAAIAAFFRDGATSGALHGLAWLLVGVAGVFLVVCLADRSTALTSPDASPVDPDGPPQGDGPLPMTAERPISPWDLPAGHPGVSFLTGPTALFALTRDPRFSYCLYVPKHHRPDGPPRPLLVAVHGTRRRVETLRDAFAGFAERHDCVVLAPLFPAGITGPNDVDSYKLLSPAGFRSDEVLLDMVEEAAARWHVRTDRFHLHGFSGGGQFAHRFAYLHPDRLASLSVGAPSHVTLLEPTTTWWQGTADTDEQFGITTDPAALRDLPIQLIIGELDTGTAELPPHAARESAPAPGSRTDRINALRENWIAHGIDARLDTVPGTGHDHIAVLPAVQKFLAAHLAP</sequence>
<accession>A0A2Z4JD49</accession>
<comment type="subcellular location">
    <subcellularLocation>
        <location evidence="1">Cell membrane</location>
        <topology evidence="1">Multi-pass membrane protein</topology>
    </subcellularLocation>
</comment>
<protein>
    <recommendedName>
        <fullName evidence="9">Major facilitator superfamily (MFS) profile domain-containing protein</fullName>
    </recommendedName>
</protein>
<evidence type="ECO:0000256" key="2">
    <source>
        <dbReference type="ARBA" id="ARBA00022448"/>
    </source>
</evidence>
<keyword evidence="2" id="KW-0813">Transport</keyword>
<evidence type="ECO:0000256" key="7">
    <source>
        <dbReference type="SAM" id="MobiDB-lite"/>
    </source>
</evidence>
<dbReference type="GO" id="GO:0005886">
    <property type="term" value="C:plasma membrane"/>
    <property type="evidence" value="ECO:0007669"/>
    <property type="project" value="UniProtKB-SubCell"/>
</dbReference>
<feature type="domain" description="Major facilitator superfamily (MFS) profile" evidence="9">
    <location>
        <begin position="1"/>
        <end position="429"/>
    </location>
</feature>
<dbReference type="GO" id="GO:0022857">
    <property type="term" value="F:transmembrane transporter activity"/>
    <property type="evidence" value="ECO:0007669"/>
    <property type="project" value="InterPro"/>
</dbReference>
<feature type="transmembrane region" description="Helical" evidence="8">
    <location>
        <begin position="88"/>
        <end position="109"/>
    </location>
</feature>
<evidence type="ECO:0000256" key="5">
    <source>
        <dbReference type="ARBA" id="ARBA00023136"/>
    </source>
</evidence>
<dbReference type="InterPro" id="IPR029058">
    <property type="entry name" value="AB_hydrolase_fold"/>
</dbReference>
<evidence type="ECO:0000256" key="6">
    <source>
        <dbReference type="ARBA" id="ARBA00023251"/>
    </source>
</evidence>
<feature type="transmembrane region" description="Helical" evidence="8">
    <location>
        <begin position="154"/>
        <end position="174"/>
    </location>
</feature>
<organism evidence="10 11">
    <name type="scientific">Streptomyces cadmiisoli</name>
    <dbReference type="NCBI Taxonomy" id="2184053"/>
    <lineage>
        <taxon>Bacteria</taxon>
        <taxon>Bacillati</taxon>
        <taxon>Actinomycetota</taxon>
        <taxon>Actinomycetes</taxon>
        <taxon>Kitasatosporales</taxon>
        <taxon>Streptomycetaceae</taxon>
        <taxon>Streptomyces</taxon>
        <taxon>Streptomyces aurantiacus group</taxon>
    </lineage>
</organism>
<evidence type="ECO:0000256" key="8">
    <source>
        <dbReference type="SAM" id="Phobius"/>
    </source>
</evidence>
<dbReference type="GO" id="GO:0046677">
    <property type="term" value="P:response to antibiotic"/>
    <property type="evidence" value="ECO:0007669"/>
    <property type="project" value="UniProtKB-KW"/>
</dbReference>
<keyword evidence="4 8" id="KW-1133">Transmembrane helix</keyword>
<gene>
    <name evidence="10" type="ORF">DN051_36975</name>
</gene>
<dbReference type="PANTHER" id="PTHR42718:SF9">
    <property type="entry name" value="MAJOR FACILITATOR SUPERFAMILY MULTIDRUG TRANSPORTER MFSC"/>
    <property type="match status" value="1"/>
</dbReference>
<feature type="transmembrane region" description="Helical" evidence="8">
    <location>
        <begin position="408"/>
        <end position="425"/>
    </location>
</feature>
<feature type="transmembrane region" description="Helical" evidence="8">
    <location>
        <begin position="121"/>
        <end position="142"/>
    </location>
</feature>
<dbReference type="AlphaFoldDB" id="A0A2Z4JD49"/>
<feature type="transmembrane region" description="Helical" evidence="8">
    <location>
        <begin position="186"/>
        <end position="206"/>
    </location>
</feature>
<dbReference type="SUPFAM" id="SSF53474">
    <property type="entry name" value="alpha/beta-Hydrolases"/>
    <property type="match status" value="1"/>
</dbReference>
<dbReference type="InterPro" id="IPR011701">
    <property type="entry name" value="MFS"/>
</dbReference>
<feature type="transmembrane region" description="Helical" evidence="8">
    <location>
        <begin position="63"/>
        <end position="82"/>
    </location>
</feature>
<keyword evidence="3 8" id="KW-0812">Transmembrane</keyword>
<dbReference type="Gene3D" id="3.40.50.1820">
    <property type="entry name" value="alpha/beta hydrolase"/>
    <property type="match status" value="1"/>
</dbReference>
<feature type="transmembrane region" description="Helical" evidence="8">
    <location>
        <begin position="376"/>
        <end position="396"/>
    </location>
</feature>
<dbReference type="KEGG" id="scad:DN051_36975"/>
<keyword evidence="6" id="KW-0046">Antibiotic resistance</keyword>
<feature type="region of interest" description="Disordered" evidence="7">
    <location>
        <begin position="431"/>
        <end position="457"/>
    </location>
</feature>
<dbReference type="InterPro" id="IPR036259">
    <property type="entry name" value="MFS_trans_sf"/>
</dbReference>
<dbReference type="Proteomes" id="UP000249616">
    <property type="component" value="Chromosome"/>
</dbReference>
<dbReference type="Gene3D" id="1.20.1250.20">
    <property type="entry name" value="MFS general substrate transporter like domains"/>
    <property type="match status" value="1"/>
</dbReference>
<dbReference type="PANTHER" id="PTHR42718">
    <property type="entry name" value="MAJOR FACILITATOR SUPERFAMILY MULTIDRUG TRANSPORTER MFSC"/>
    <property type="match status" value="1"/>
</dbReference>
<dbReference type="InterPro" id="IPR020846">
    <property type="entry name" value="MFS_dom"/>
</dbReference>
<dbReference type="PROSITE" id="PS50850">
    <property type="entry name" value="MFS"/>
    <property type="match status" value="1"/>
</dbReference>
<evidence type="ECO:0000259" key="9">
    <source>
        <dbReference type="PROSITE" id="PS50850"/>
    </source>
</evidence>
<feature type="transmembrane region" description="Helical" evidence="8">
    <location>
        <begin position="283"/>
        <end position="304"/>
    </location>
</feature>
<keyword evidence="11" id="KW-1185">Reference proteome</keyword>
<dbReference type="CDD" id="cd17321">
    <property type="entry name" value="MFS_MMR_MDR_like"/>
    <property type="match status" value="1"/>
</dbReference>
<evidence type="ECO:0000256" key="1">
    <source>
        <dbReference type="ARBA" id="ARBA00004651"/>
    </source>
</evidence>
<keyword evidence="5 8" id="KW-0472">Membrane</keyword>
<name>A0A2Z4JD49_9ACTN</name>
<dbReference type="Pfam" id="PF07690">
    <property type="entry name" value="MFS_1"/>
    <property type="match status" value="1"/>
</dbReference>
<dbReference type="Gene3D" id="1.20.1720.10">
    <property type="entry name" value="Multidrug resistance protein D"/>
    <property type="match status" value="1"/>
</dbReference>
<dbReference type="EMBL" id="CP030073">
    <property type="protein sequence ID" value="AWW42897.1"/>
    <property type="molecule type" value="Genomic_DNA"/>
</dbReference>
<evidence type="ECO:0000313" key="10">
    <source>
        <dbReference type="EMBL" id="AWW42897.1"/>
    </source>
</evidence>
<evidence type="ECO:0000256" key="4">
    <source>
        <dbReference type="ARBA" id="ARBA00022989"/>
    </source>
</evidence>
<feature type="transmembrane region" description="Helical" evidence="8">
    <location>
        <begin position="336"/>
        <end position="355"/>
    </location>
</feature>
<dbReference type="SUPFAM" id="SSF103473">
    <property type="entry name" value="MFS general substrate transporter"/>
    <property type="match status" value="1"/>
</dbReference>
<reference evidence="10 11" key="1">
    <citation type="journal article" date="2019" name="Int. J. Syst. Evol. Microbiol.">
        <title>Streptomyces cadmiisoli sp. nov., a novel actinomycete isolated from cadmium-contaminated soil.</title>
        <authorList>
            <person name="Li K."/>
            <person name="Tang X."/>
            <person name="Zhao J."/>
            <person name="Guo Y."/>
            <person name="Tang Y."/>
            <person name="Gao J."/>
        </authorList>
    </citation>
    <scope>NUCLEOTIDE SEQUENCE [LARGE SCALE GENOMIC DNA]</scope>
    <source>
        <strain evidence="10 11">ZFG47</strain>
    </source>
</reference>
<proteinExistence type="predicted"/>
<evidence type="ECO:0000256" key="3">
    <source>
        <dbReference type="ARBA" id="ARBA00022692"/>
    </source>
</evidence>
<evidence type="ECO:0000313" key="11">
    <source>
        <dbReference type="Proteomes" id="UP000249616"/>
    </source>
</evidence>